<feature type="compositionally biased region" description="Low complexity" evidence="3">
    <location>
        <begin position="265"/>
        <end position="280"/>
    </location>
</feature>
<dbReference type="Proteomes" id="UP000613740">
    <property type="component" value="Unassembled WGS sequence"/>
</dbReference>
<dbReference type="InterPro" id="IPR036291">
    <property type="entry name" value="NAD(P)-bd_dom_sf"/>
</dbReference>
<keyword evidence="2" id="KW-0560">Oxidoreductase</keyword>
<dbReference type="AlphaFoldDB" id="A0A835T1V3"/>
<reference evidence="4" key="1">
    <citation type="journal article" date="2020" name="bioRxiv">
        <title>Comparative genomics of Chlamydomonas.</title>
        <authorList>
            <person name="Craig R.J."/>
            <person name="Hasan A.R."/>
            <person name="Ness R.W."/>
            <person name="Keightley P.D."/>
        </authorList>
    </citation>
    <scope>NUCLEOTIDE SEQUENCE</scope>
    <source>
        <strain evidence="4">CCAP 11/173</strain>
    </source>
</reference>
<evidence type="ECO:0000313" key="4">
    <source>
        <dbReference type="EMBL" id="KAG2430026.1"/>
    </source>
</evidence>
<feature type="region of interest" description="Disordered" evidence="3">
    <location>
        <begin position="330"/>
        <end position="360"/>
    </location>
</feature>
<protein>
    <submittedName>
        <fullName evidence="4">Uncharacterized protein</fullName>
    </submittedName>
</protein>
<feature type="region of interest" description="Disordered" evidence="3">
    <location>
        <begin position="242"/>
        <end position="281"/>
    </location>
</feature>
<dbReference type="PANTHER" id="PTHR24320">
    <property type="entry name" value="RETINOL DEHYDROGENASE"/>
    <property type="match status" value="1"/>
</dbReference>
<evidence type="ECO:0000256" key="1">
    <source>
        <dbReference type="ARBA" id="ARBA00006484"/>
    </source>
</evidence>
<comment type="similarity">
    <text evidence="1">Belongs to the short-chain dehydrogenases/reductases (SDR) family.</text>
</comment>
<evidence type="ECO:0000256" key="2">
    <source>
        <dbReference type="ARBA" id="ARBA00023002"/>
    </source>
</evidence>
<feature type="compositionally biased region" description="Low complexity" evidence="3">
    <location>
        <begin position="336"/>
        <end position="360"/>
    </location>
</feature>
<dbReference type="Pfam" id="PF00106">
    <property type="entry name" value="adh_short"/>
    <property type="match status" value="1"/>
</dbReference>
<accession>A0A835T1V3</accession>
<evidence type="ECO:0000256" key="3">
    <source>
        <dbReference type="SAM" id="MobiDB-lite"/>
    </source>
</evidence>
<organism evidence="4 5">
    <name type="scientific">Chlamydomonas schloesseri</name>
    <dbReference type="NCBI Taxonomy" id="2026947"/>
    <lineage>
        <taxon>Eukaryota</taxon>
        <taxon>Viridiplantae</taxon>
        <taxon>Chlorophyta</taxon>
        <taxon>core chlorophytes</taxon>
        <taxon>Chlorophyceae</taxon>
        <taxon>CS clade</taxon>
        <taxon>Chlamydomonadales</taxon>
        <taxon>Chlamydomonadaceae</taxon>
        <taxon>Chlamydomonas</taxon>
    </lineage>
</organism>
<sequence>MARSSDVSAKPAEPASAKQVQAQQPLPKLLPGTNPLAAAARIGLAITEGGVEGLWNMWNNALELLPGPLRRLVVREPYTDVDLRGKVAIVTGGNAGIGFATARQLARRGAHVVIACRDPERARAAVQRIAATTQPLFPAAALPAAKSRKDAGADAATGSGSGPGSVQVEAMPLDLGRLSSVRDFAEQWRRRGLPLHLLVCNAGIMSPLTRTTTPDGLEVQFQVNFLSHWLLTNLLLEQEHARRRKAREAGSGGAGTDTGTGGTTGSSSSSSSSSSSEGGTRVVMVSSVVHRAGPLQWPDLNSERCYEPYVTYGLSKLADAMMAAELQRRFDRHPDPSSSSTSNSNPKSARHSNSSNNSNSSSPFAVDAAVAIHPGLVATHLSDSFFRGYGGATLCGGAKPLVAAWNAFLDTVGAAMLASPEQAARRMLEACLGPAGRLGGGYLALGMLYPAAADTRDPAKASELWAVASRLTGHTPAPSLS</sequence>
<dbReference type="EMBL" id="JAEHOD010000081">
    <property type="protein sequence ID" value="KAG2430026.1"/>
    <property type="molecule type" value="Genomic_DNA"/>
</dbReference>
<keyword evidence="5" id="KW-1185">Reference proteome</keyword>
<feature type="region of interest" description="Disordered" evidence="3">
    <location>
        <begin position="1"/>
        <end position="28"/>
    </location>
</feature>
<dbReference type="Gene3D" id="3.40.50.720">
    <property type="entry name" value="NAD(P)-binding Rossmann-like Domain"/>
    <property type="match status" value="1"/>
</dbReference>
<dbReference type="PANTHER" id="PTHR24320:SF286">
    <property type="entry name" value="NAD(P)-BINDING ROSSMANN-FOLD SUPERFAMILY PROTEIN"/>
    <property type="match status" value="1"/>
</dbReference>
<proteinExistence type="inferred from homology"/>
<dbReference type="SUPFAM" id="SSF51735">
    <property type="entry name" value="NAD(P)-binding Rossmann-fold domains"/>
    <property type="match status" value="1"/>
</dbReference>
<name>A0A835T1V3_9CHLO</name>
<dbReference type="GO" id="GO:0016491">
    <property type="term" value="F:oxidoreductase activity"/>
    <property type="evidence" value="ECO:0007669"/>
    <property type="project" value="UniProtKB-KW"/>
</dbReference>
<feature type="region of interest" description="Disordered" evidence="3">
    <location>
        <begin position="148"/>
        <end position="167"/>
    </location>
</feature>
<comment type="caution">
    <text evidence="4">The sequence shown here is derived from an EMBL/GenBank/DDBJ whole genome shotgun (WGS) entry which is preliminary data.</text>
</comment>
<gene>
    <name evidence="4" type="ORF">HYH02_013854</name>
</gene>
<dbReference type="InterPro" id="IPR002347">
    <property type="entry name" value="SDR_fam"/>
</dbReference>
<dbReference type="OrthoDB" id="191139at2759"/>
<feature type="compositionally biased region" description="Gly residues" evidence="3">
    <location>
        <begin position="250"/>
        <end position="264"/>
    </location>
</feature>
<evidence type="ECO:0000313" key="5">
    <source>
        <dbReference type="Proteomes" id="UP000613740"/>
    </source>
</evidence>